<evidence type="ECO:0000256" key="6">
    <source>
        <dbReference type="ARBA" id="ARBA00023098"/>
    </source>
</evidence>
<feature type="compositionally biased region" description="Basic and acidic residues" evidence="8">
    <location>
        <begin position="105"/>
        <end position="120"/>
    </location>
</feature>
<evidence type="ECO:0000256" key="1">
    <source>
        <dbReference type="ARBA" id="ARBA00000798"/>
    </source>
</evidence>
<feature type="compositionally biased region" description="Basic and acidic residues" evidence="8">
    <location>
        <begin position="321"/>
        <end position="335"/>
    </location>
</feature>
<dbReference type="EMBL" id="MU004246">
    <property type="protein sequence ID" value="KAF2663391.1"/>
    <property type="molecule type" value="Genomic_DNA"/>
</dbReference>
<feature type="compositionally biased region" description="Polar residues" evidence="8">
    <location>
        <begin position="24"/>
        <end position="42"/>
    </location>
</feature>
<dbReference type="CDD" id="cd01254">
    <property type="entry name" value="PH_PLD"/>
    <property type="match status" value="1"/>
</dbReference>
<feature type="region of interest" description="Disordered" evidence="8">
    <location>
        <begin position="1325"/>
        <end position="1345"/>
    </location>
</feature>
<sequence>MSQIQNGPPPTQDSLVYSDDISPKTMSPNQPPSMAQMTSSESLVAKAVSRLPSDIKENGKSRSSSNKNAASLQSSPTSDRSGYMNAEFPFTALPGTTGVLPTNDLVHRVDYAHSPEDRSTAKHTTPQDEIIPTISNGVPSVRSLEQGFNTPPRRSVQFARPGAADSLETPTLQKSEPKDAEGIDGNTKESHGSRLMSRLKSLTSPIPGHSRSLSGWTIGSADGDNLPAPTERRDDEDDADAEESGAETSGLPSSKRKSKRKARRQKQSSVLDGTRTAPTTPRGSTLRFPGFHRSSSERSPAPDPAAARPPITARQSTMSDIPEHHRLAFSEDEGHAGAQPRAKRPNGFRRITGIGSSSKSPGAEPTSPWKRGERMSTTSAVRWRQLKQGLKILSAKKKGEKSRLDHVKSAELMAELIAGAPAALLLASMFQRDEHGRKRIPVLLEQLKVKVTDSVSSKNEGGDARHLTFRIELEYASALVRMKWVINRTWRDFAKLHTKYKMQFKGDDLKHFRKDNLKLPKFPRRAVPYLRSYRGLYEDEENEEDDLTAGEQTAAEQTAAEQTAAEESGLDILDGDANGTDRPTASKRRSSINFMRRTASAFGPESLSRLGSSFVGASQTGGPDKTQRDHYNERVRKRLELYLQQLINCVIFRPISNRLCKFLELSALGIRLAPEGGYHGKEGFMLIKSTKGVDFRKKLSPRLFVDRHSPKWFLIRHSYIACVDSPDALKIYDVFLVDPHFKFEKKKNLSQEREEDENPIDLAKRVGNSAKNANHHQLTIKNTESVSKLLLKSERLTRQFEESIKFMLSQTEWSKLHRFGSFAPVRKDCWAQPLIDGQDYMWNVSRAIDNAREVIYIHDWWLTPEVYLRRPPAISQEWRLDRLLQKKADQGVKIFVIVYRNVESAIPISSEHTKACLVNLGPNVFIQRSPNQFRQNTFFWAHHEKVVVIDHTVAFCGGVDLCFGRWDTPQHNVCDDKLTGFEDGDFPRDSENCQIWPGKDYSNPRVQDFFGLEKPYDEMYDRTKVPRMPWHDVGMQIIGQPARDLSRHFVQRWNFLLRQRDSARPRPMLLPPPDFLPADLEALDLQGTCEVQILRSSCAWSLGTMDKHVECSIMTAYVESIRESEHLVYIENQFFITSCEAGDTKIENKIGDALVERIIRAHENEERWKAIIVIPLVPGFQSTVDIMDGTSVRLIMQLQFYSICRGEKSIFGRLQRQGIDPREYIEFYALRSWGAIGPEKTLVTEQLYIHAKVMVVDDRIAIIGSANINERSMLGSRDSEIAAIVRDTDMIQSRLAGQPYTVSRFAHTFRMKLMREHLGLDVCRNSHMNSKDDEPSHAAQREEHVLSERDASIILEDHISAAQDSILNAEREYQHSRRSSQLETSQFDGAAPTFTPAVLPPNPTLERHYTADLGLPQIFQLPALPPTDDTDIGGPPLYHSLAGTPLLDSYPFLADMQFPQVLDDCMVDPVADSFFHAVWHTVAENNTAIFRLVFRCMPDSEVRTWKEYKQYDSFYERFKGAQTGDMSKDAEKNAAMQDQSDTFATAPTHDSARTASAAGAAGGATMSEKFSSPTDSAQLEKNAAANAPPTTATSQTGSQTKRNTSKRTRKRAGTKGSVARMMVDVDDEAVMLERADAEELLKRVQGHLVVWPYDWLCSEMDSGNWNHPVDHMAPLEIYS</sequence>
<feature type="compositionally biased region" description="Acidic residues" evidence="8">
    <location>
        <begin position="234"/>
        <end position="245"/>
    </location>
</feature>
<dbReference type="PANTHER" id="PTHR18896">
    <property type="entry name" value="PHOSPHOLIPASE D"/>
    <property type="match status" value="1"/>
</dbReference>
<protein>
    <recommendedName>
        <fullName evidence="7">Phospholipase</fullName>
        <ecNumber evidence="7">3.1.4.4</ecNumber>
    </recommendedName>
</protein>
<feature type="compositionally biased region" description="Basic residues" evidence="8">
    <location>
        <begin position="1603"/>
        <end position="1613"/>
    </location>
</feature>
<evidence type="ECO:0000256" key="5">
    <source>
        <dbReference type="ARBA" id="ARBA00022963"/>
    </source>
</evidence>
<comment type="similarity">
    <text evidence="2 7">Belongs to the phospholipase D family.</text>
</comment>
<dbReference type="GO" id="GO:0035556">
    <property type="term" value="P:intracellular signal transduction"/>
    <property type="evidence" value="ECO:0007669"/>
    <property type="project" value="InterPro"/>
</dbReference>
<dbReference type="PANTHER" id="PTHR18896:SF76">
    <property type="entry name" value="PHOSPHOLIPASE"/>
    <property type="match status" value="1"/>
</dbReference>
<gene>
    <name evidence="11" type="ORF">BT63DRAFT_430559</name>
</gene>
<feature type="compositionally biased region" description="Basic and acidic residues" evidence="8">
    <location>
        <begin position="1329"/>
        <end position="1345"/>
    </location>
</feature>
<feature type="compositionally biased region" description="Low complexity" evidence="8">
    <location>
        <begin position="1582"/>
        <end position="1593"/>
    </location>
</feature>
<dbReference type="PROSITE" id="PS50195">
    <property type="entry name" value="PX"/>
    <property type="match status" value="1"/>
</dbReference>
<dbReference type="EC" id="3.1.4.4" evidence="7"/>
<name>A0A6A6TVN4_9PEZI</name>
<dbReference type="CDD" id="cd06093">
    <property type="entry name" value="PX_domain"/>
    <property type="match status" value="1"/>
</dbReference>
<evidence type="ECO:0000256" key="4">
    <source>
        <dbReference type="ARBA" id="ARBA00022801"/>
    </source>
</evidence>
<feature type="compositionally biased region" description="Polar residues" evidence="8">
    <location>
        <begin position="1568"/>
        <end position="1579"/>
    </location>
</feature>
<feature type="region of interest" description="Disordered" evidence="8">
    <location>
        <begin position="540"/>
        <end position="590"/>
    </location>
</feature>
<dbReference type="InterPro" id="IPR016555">
    <property type="entry name" value="PLipase_D_euk"/>
</dbReference>
<dbReference type="FunFam" id="3.30.870.10:FF:000011">
    <property type="entry name" value="Phospholipase"/>
    <property type="match status" value="1"/>
</dbReference>
<feature type="region of interest" description="Disordered" evidence="8">
    <location>
        <begin position="1"/>
        <end position="378"/>
    </location>
</feature>
<dbReference type="InterPro" id="IPR036871">
    <property type="entry name" value="PX_dom_sf"/>
</dbReference>
<dbReference type="InterPro" id="IPR015679">
    <property type="entry name" value="PLipase_D_fam"/>
</dbReference>
<dbReference type="CDD" id="cd09138">
    <property type="entry name" value="PLDc_vPLD1_2_yPLD_like_1"/>
    <property type="match status" value="1"/>
</dbReference>
<evidence type="ECO:0000256" key="3">
    <source>
        <dbReference type="ARBA" id="ARBA00022737"/>
    </source>
</evidence>
<dbReference type="PIRSF" id="PIRSF009376">
    <property type="entry name" value="Phospholipase_D_euk"/>
    <property type="match status" value="1"/>
</dbReference>
<dbReference type="Pfam" id="PF00614">
    <property type="entry name" value="PLDc"/>
    <property type="match status" value="1"/>
</dbReference>
<accession>A0A6A6TVN4</accession>
<reference evidence="11" key="1">
    <citation type="journal article" date="2020" name="Stud. Mycol.">
        <title>101 Dothideomycetes genomes: a test case for predicting lifestyles and emergence of pathogens.</title>
        <authorList>
            <person name="Haridas S."/>
            <person name="Albert R."/>
            <person name="Binder M."/>
            <person name="Bloem J."/>
            <person name="Labutti K."/>
            <person name="Salamov A."/>
            <person name="Andreopoulos B."/>
            <person name="Baker S."/>
            <person name="Barry K."/>
            <person name="Bills G."/>
            <person name="Bluhm B."/>
            <person name="Cannon C."/>
            <person name="Castanera R."/>
            <person name="Culley D."/>
            <person name="Daum C."/>
            <person name="Ezra D."/>
            <person name="Gonzalez J."/>
            <person name="Henrissat B."/>
            <person name="Kuo A."/>
            <person name="Liang C."/>
            <person name="Lipzen A."/>
            <person name="Lutzoni F."/>
            <person name="Magnuson J."/>
            <person name="Mondo S."/>
            <person name="Nolan M."/>
            <person name="Ohm R."/>
            <person name="Pangilinan J."/>
            <person name="Park H.-J."/>
            <person name="Ramirez L."/>
            <person name="Alfaro M."/>
            <person name="Sun H."/>
            <person name="Tritt A."/>
            <person name="Yoshinaga Y."/>
            <person name="Zwiers L.-H."/>
            <person name="Turgeon B."/>
            <person name="Goodwin S."/>
            <person name="Spatafora J."/>
            <person name="Crous P."/>
            <person name="Grigoriev I."/>
        </authorList>
    </citation>
    <scope>NUCLEOTIDE SEQUENCE</scope>
    <source>
        <strain evidence="11">CBS 115976</strain>
    </source>
</reference>
<keyword evidence="4 7" id="KW-0378">Hydrolase</keyword>
<evidence type="ECO:0000259" key="9">
    <source>
        <dbReference type="PROSITE" id="PS50035"/>
    </source>
</evidence>
<dbReference type="Gene3D" id="3.30.870.10">
    <property type="entry name" value="Endonuclease Chain A"/>
    <property type="match status" value="2"/>
</dbReference>
<dbReference type="Proteomes" id="UP000799302">
    <property type="component" value="Unassembled WGS sequence"/>
</dbReference>
<dbReference type="GO" id="GO:0004630">
    <property type="term" value="F:phospholipase D activity"/>
    <property type="evidence" value="ECO:0007669"/>
    <property type="project" value="UniProtKB-UniRule"/>
</dbReference>
<comment type="catalytic activity">
    <reaction evidence="1 7">
        <text>a 1,2-diacyl-sn-glycero-3-phosphocholine + H2O = a 1,2-diacyl-sn-glycero-3-phosphate + choline + H(+)</text>
        <dbReference type="Rhea" id="RHEA:14445"/>
        <dbReference type="ChEBI" id="CHEBI:15354"/>
        <dbReference type="ChEBI" id="CHEBI:15377"/>
        <dbReference type="ChEBI" id="CHEBI:15378"/>
        <dbReference type="ChEBI" id="CHEBI:57643"/>
        <dbReference type="ChEBI" id="CHEBI:58608"/>
        <dbReference type="EC" id="3.1.4.4"/>
    </reaction>
</comment>
<dbReference type="SMART" id="SM00312">
    <property type="entry name" value="PX"/>
    <property type="match status" value="1"/>
</dbReference>
<feature type="compositionally biased region" description="Low complexity" evidence="8">
    <location>
        <begin position="304"/>
        <end position="314"/>
    </location>
</feature>
<keyword evidence="5 7" id="KW-0442">Lipid degradation</keyword>
<feature type="compositionally biased region" description="Low complexity" evidence="8">
    <location>
        <begin position="61"/>
        <end position="71"/>
    </location>
</feature>
<feature type="compositionally biased region" description="Low complexity" evidence="8">
    <location>
        <begin position="549"/>
        <end position="567"/>
    </location>
</feature>
<feature type="domain" description="PLD phosphodiesterase" evidence="9">
    <location>
        <begin position="1245"/>
        <end position="1272"/>
    </location>
</feature>
<feature type="compositionally biased region" description="Low complexity" evidence="8">
    <location>
        <begin position="1553"/>
        <end position="1565"/>
    </location>
</feature>
<dbReference type="GO" id="GO:0006654">
    <property type="term" value="P:phosphatidic acid biosynthetic process"/>
    <property type="evidence" value="ECO:0007669"/>
    <property type="project" value="InterPro"/>
</dbReference>
<evidence type="ECO:0000256" key="2">
    <source>
        <dbReference type="ARBA" id="ARBA00008664"/>
    </source>
</evidence>
<dbReference type="InterPro" id="IPR001683">
    <property type="entry name" value="PX_dom"/>
</dbReference>
<dbReference type="OrthoDB" id="14911at2759"/>
<dbReference type="SMART" id="SM00155">
    <property type="entry name" value="PLDc"/>
    <property type="match status" value="2"/>
</dbReference>
<feature type="compositionally biased region" description="Basic and acidic residues" evidence="8">
    <location>
        <begin position="175"/>
        <end position="192"/>
    </location>
</feature>
<feature type="domain" description="PLD phosphodiesterase" evidence="9">
    <location>
        <begin position="938"/>
        <end position="965"/>
    </location>
</feature>
<dbReference type="GO" id="GO:0009395">
    <property type="term" value="P:phospholipid catabolic process"/>
    <property type="evidence" value="ECO:0007669"/>
    <property type="project" value="TreeGrafter"/>
</dbReference>
<feature type="domain" description="PX" evidence="10">
    <location>
        <begin position="447"/>
        <end position="670"/>
    </location>
</feature>
<evidence type="ECO:0000313" key="11">
    <source>
        <dbReference type="EMBL" id="KAF2663391.1"/>
    </source>
</evidence>
<evidence type="ECO:0000256" key="7">
    <source>
        <dbReference type="PIRNR" id="PIRNR009376"/>
    </source>
</evidence>
<dbReference type="CDD" id="cd09141">
    <property type="entry name" value="PLDc_vPLD1_2_yPLD_like_2"/>
    <property type="match status" value="1"/>
</dbReference>
<evidence type="ECO:0000313" key="12">
    <source>
        <dbReference type="Proteomes" id="UP000799302"/>
    </source>
</evidence>
<feature type="region of interest" description="Disordered" evidence="8">
    <location>
        <begin position="1545"/>
        <end position="1617"/>
    </location>
</feature>
<feature type="compositionally biased region" description="Basic residues" evidence="8">
    <location>
        <begin position="254"/>
        <end position="266"/>
    </location>
</feature>
<evidence type="ECO:0000256" key="8">
    <source>
        <dbReference type="SAM" id="MobiDB-lite"/>
    </source>
</evidence>
<keyword evidence="6" id="KW-0443">Lipid metabolism</keyword>
<dbReference type="InterPro" id="IPR025202">
    <property type="entry name" value="PLD-like_dom"/>
</dbReference>
<dbReference type="PROSITE" id="PS50035">
    <property type="entry name" value="PLD"/>
    <property type="match status" value="2"/>
</dbReference>
<organism evidence="11 12">
    <name type="scientific">Microthyrium microscopicum</name>
    <dbReference type="NCBI Taxonomy" id="703497"/>
    <lineage>
        <taxon>Eukaryota</taxon>
        <taxon>Fungi</taxon>
        <taxon>Dikarya</taxon>
        <taxon>Ascomycota</taxon>
        <taxon>Pezizomycotina</taxon>
        <taxon>Dothideomycetes</taxon>
        <taxon>Dothideomycetes incertae sedis</taxon>
        <taxon>Microthyriales</taxon>
        <taxon>Microthyriaceae</taxon>
        <taxon>Microthyrium</taxon>
    </lineage>
</organism>
<evidence type="ECO:0000259" key="10">
    <source>
        <dbReference type="PROSITE" id="PS50195"/>
    </source>
</evidence>
<dbReference type="SUPFAM" id="SSF56024">
    <property type="entry name" value="Phospholipase D/nuclease"/>
    <property type="match status" value="2"/>
</dbReference>
<dbReference type="Gene3D" id="3.30.1520.10">
    <property type="entry name" value="Phox-like domain"/>
    <property type="match status" value="1"/>
</dbReference>
<dbReference type="Pfam" id="PF13091">
    <property type="entry name" value="PLDc_2"/>
    <property type="match status" value="1"/>
</dbReference>
<dbReference type="GO" id="GO:0035091">
    <property type="term" value="F:phosphatidylinositol binding"/>
    <property type="evidence" value="ECO:0007669"/>
    <property type="project" value="InterPro"/>
</dbReference>
<dbReference type="InterPro" id="IPR001736">
    <property type="entry name" value="PLipase_D/transphosphatidylase"/>
</dbReference>
<keyword evidence="3" id="KW-0677">Repeat</keyword>
<proteinExistence type="inferred from homology"/>
<keyword evidence="12" id="KW-1185">Reference proteome</keyword>